<evidence type="ECO:0000259" key="7">
    <source>
        <dbReference type="Pfam" id="PF01591"/>
    </source>
</evidence>
<evidence type="ECO:0000256" key="4">
    <source>
        <dbReference type="PIRSR" id="PIRSR613078-1"/>
    </source>
</evidence>
<organism evidence="8">
    <name type="scientific">Guillardia theta</name>
    <name type="common">Cryptophyte</name>
    <name type="synonym">Cryptomonas phi</name>
    <dbReference type="NCBI Taxonomy" id="55529"/>
    <lineage>
        <taxon>Eukaryota</taxon>
        <taxon>Cryptophyceae</taxon>
        <taxon>Pyrenomonadales</taxon>
        <taxon>Geminigeraceae</taxon>
        <taxon>Guillardia</taxon>
    </lineage>
</organism>
<feature type="binding site" evidence="5">
    <location>
        <position position="304"/>
    </location>
    <ligand>
        <name>substrate</name>
    </ligand>
</feature>
<dbReference type="Pfam" id="PF01591">
    <property type="entry name" value="6PF2K"/>
    <property type="match status" value="1"/>
</dbReference>
<evidence type="ECO:0000256" key="6">
    <source>
        <dbReference type="SAM" id="MobiDB-lite"/>
    </source>
</evidence>
<sequence>MSAMEGGSSHNPQPQEVLPPGNADHGTLGDKIVIALVGLPARGKTYIAKKLQRYLSFFHGAPTRVFHLETYRKKRFSERNESDFSFLSDETKEREVCVLDALNDIKDFIEAGKDKGLVAIFDATDGTRCRRRWLVDELSPILQSKSNIIFVESVCEDQTIVEQNIRATKLNLPTYHGMSEDSAIEDFRNRILNNTSHYQTMCEADKDFSWIKTVDGGKQVVLNKIFGYLPGRIASFVMNLHTTPKSIYLTRHGESNYNVKQKIGGDTELSPHGEEFATCLARWVQDNVVKHHPRARLWTSTLRRSIQTARHIRHDKVLINGESWITMRPRRWHDLDEIHAGKFDGMTYEEIAAQSPEEVAMRSRDKLGYRYPRGESYLDVFQRLETIIHELERLRDPVLIVAHQGILRILYGYFMWDEIKEREECPHIKIPLNEVKCLRPYAYGCTCESVTLLEFAAQHPSHPGVIANPDPPSH</sequence>
<feature type="binding site" evidence="5">
    <location>
        <begin position="251"/>
        <end position="258"/>
    </location>
    <ligand>
        <name>substrate</name>
    </ligand>
</feature>
<reference evidence="8" key="1">
    <citation type="submission" date="2021-01" db="EMBL/GenBank/DDBJ databases">
        <authorList>
            <person name="Corre E."/>
            <person name="Pelletier E."/>
            <person name="Niang G."/>
            <person name="Scheremetjew M."/>
            <person name="Finn R."/>
            <person name="Kale V."/>
            <person name="Holt S."/>
            <person name="Cochrane G."/>
            <person name="Meng A."/>
            <person name="Brown T."/>
            <person name="Cohen L."/>
        </authorList>
    </citation>
    <scope>NUCLEOTIDE SEQUENCE</scope>
    <source>
        <strain evidence="8">CCMP 2712</strain>
    </source>
</reference>
<dbReference type="InterPro" id="IPR001345">
    <property type="entry name" value="PG/BPGM_mutase_AS"/>
</dbReference>
<dbReference type="GO" id="GO:0006000">
    <property type="term" value="P:fructose metabolic process"/>
    <property type="evidence" value="ECO:0007669"/>
    <property type="project" value="InterPro"/>
</dbReference>
<evidence type="ECO:0000256" key="5">
    <source>
        <dbReference type="PIRSR" id="PIRSR613078-2"/>
    </source>
</evidence>
<dbReference type="Gene3D" id="3.40.50.1240">
    <property type="entry name" value="Phosphoglycerate mutase-like"/>
    <property type="match status" value="1"/>
</dbReference>
<accession>A0A7S4M002</accession>
<dbReference type="Gene3D" id="3.40.50.300">
    <property type="entry name" value="P-loop containing nucleotide triphosphate hydrolases"/>
    <property type="match status" value="1"/>
</dbReference>
<dbReference type="GO" id="GO:0006003">
    <property type="term" value="P:fructose 2,6-bisphosphate metabolic process"/>
    <property type="evidence" value="ECO:0007669"/>
    <property type="project" value="InterPro"/>
</dbReference>
<dbReference type="GO" id="GO:0003873">
    <property type="term" value="F:6-phosphofructo-2-kinase activity"/>
    <property type="evidence" value="ECO:0007669"/>
    <property type="project" value="InterPro"/>
</dbReference>
<protein>
    <recommendedName>
        <fullName evidence="7">6-phosphofructo-2-kinase domain-containing protein</fullName>
    </recommendedName>
</protein>
<dbReference type="PIRSF" id="PIRSF000709">
    <property type="entry name" value="6PFK_2-Ptase"/>
    <property type="match status" value="1"/>
</dbReference>
<evidence type="ECO:0000256" key="3">
    <source>
        <dbReference type="ARBA" id="ARBA00022840"/>
    </source>
</evidence>
<evidence type="ECO:0000256" key="2">
    <source>
        <dbReference type="ARBA" id="ARBA00022741"/>
    </source>
</evidence>
<dbReference type="InterPro" id="IPR003094">
    <property type="entry name" value="6Pfruct_kin"/>
</dbReference>
<feature type="active site" description="Proton donor/acceptor" evidence="4">
    <location>
        <position position="337"/>
    </location>
</feature>
<dbReference type="GO" id="GO:0005829">
    <property type="term" value="C:cytosol"/>
    <property type="evidence" value="ECO:0007669"/>
    <property type="project" value="TreeGrafter"/>
</dbReference>
<dbReference type="GO" id="GO:0004331">
    <property type="term" value="F:fructose-2,6-bisphosphate 2-phosphatase activity"/>
    <property type="evidence" value="ECO:0007669"/>
    <property type="project" value="TreeGrafter"/>
</dbReference>
<dbReference type="PROSITE" id="PS00175">
    <property type="entry name" value="PG_MUTASE"/>
    <property type="match status" value="1"/>
</dbReference>
<gene>
    <name evidence="8" type="ORF">GTHE00462_LOCUS1811</name>
</gene>
<dbReference type="InterPro" id="IPR013079">
    <property type="entry name" value="6Phosfructo_kin"/>
</dbReference>
<dbReference type="SMART" id="SM00855">
    <property type="entry name" value="PGAM"/>
    <property type="match status" value="1"/>
</dbReference>
<dbReference type="PRINTS" id="PR00991">
    <property type="entry name" value="6PFRUCTKNASE"/>
</dbReference>
<keyword evidence="2" id="KW-0547">Nucleotide-binding</keyword>
<name>A0A7S4M002_GUITH</name>
<dbReference type="GO" id="GO:0009507">
    <property type="term" value="C:chloroplast"/>
    <property type="evidence" value="ECO:0007669"/>
    <property type="project" value="UniProtKB-SubCell"/>
</dbReference>
<evidence type="ECO:0000256" key="1">
    <source>
        <dbReference type="ARBA" id="ARBA00004229"/>
    </source>
</evidence>
<dbReference type="InterPro" id="IPR029033">
    <property type="entry name" value="His_PPase_superfam"/>
</dbReference>
<dbReference type="InterPro" id="IPR013078">
    <property type="entry name" value="His_Pase_superF_clade-1"/>
</dbReference>
<dbReference type="SUPFAM" id="SSF52540">
    <property type="entry name" value="P-loop containing nucleoside triphosphate hydrolases"/>
    <property type="match status" value="1"/>
</dbReference>
<dbReference type="FunFam" id="3.40.50.300:FF:000644">
    <property type="entry name" value="GpmB, Fructose-2,6-bisphosphatase"/>
    <property type="match status" value="1"/>
</dbReference>
<dbReference type="PANTHER" id="PTHR10606:SF44">
    <property type="entry name" value="6-PHOSPHOFRUCTO 2-KINASE_FRUCTOSE 2,6-BISPHOSPHATASE LONG FORM"/>
    <property type="match status" value="1"/>
</dbReference>
<dbReference type="SUPFAM" id="SSF53254">
    <property type="entry name" value="Phosphoglycerate mutase-like"/>
    <property type="match status" value="1"/>
</dbReference>
<evidence type="ECO:0000313" key="8">
    <source>
        <dbReference type="EMBL" id="CAE2192500.1"/>
    </source>
</evidence>
<dbReference type="EMBL" id="HBKN01002099">
    <property type="protein sequence ID" value="CAE2192500.1"/>
    <property type="molecule type" value="Transcribed_RNA"/>
</dbReference>
<comment type="subcellular location">
    <subcellularLocation>
        <location evidence="1">Plastid</location>
        <location evidence="1">Chloroplast</location>
    </subcellularLocation>
</comment>
<dbReference type="GO" id="GO:0005524">
    <property type="term" value="F:ATP binding"/>
    <property type="evidence" value="ECO:0007669"/>
    <property type="project" value="UniProtKB-KW"/>
</dbReference>
<feature type="active site" description="Tele-phosphohistidine intermediate" evidence="4">
    <location>
        <position position="252"/>
    </location>
</feature>
<dbReference type="Pfam" id="PF00300">
    <property type="entry name" value="His_Phos_1"/>
    <property type="match status" value="1"/>
</dbReference>
<dbReference type="CDD" id="cd07067">
    <property type="entry name" value="HP_PGM_like"/>
    <property type="match status" value="1"/>
</dbReference>
<proteinExistence type="predicted"/>
<dbReference type="AlphaFoldDB" id="A0A7S4M002"/>
<dbReference type="InterPro" id="IPR027417">
    <property type="entry name" value="P-loop_NTPase"/>
</dbReference>
<dbReference type="PANTHER" id="PTHR10606">
    <property type="entry name" value="6-PHOSPHOFRUCTO-2-KINASE/FRUCTOSE-2,6-BISPHOSPHATASE"/>
    <property type="match status" value="1"/>
</dbReference>
<keyword evidence="3" id="KW-0067">ATP-binding</keyword>
<feature type="domain" description="6-phosphofructo-2-kinase" evidence="7">
    <location>
        <begin position="30"/>
        <end position="244"/>
    </location>
</feature>
<feature type="region of interest" description="Disordered" evidence="6">
    <location>
        <begin position="1"/>
        <end position="23"/>
    </location>
</feature>